<keyword evidence="1" id="KW-0732">Signal</keyword>
<dbReference type="STRING" id="981222.Cabther_B0744"/>
<protein>
    <recommendedName>
        <fullName evidence="4">Lipoprotein</fullName>
    </recommendedName>
</protein>
<proteinExistence type="predicted"/>
<accession>G2LL65</accession>
<dbReference type="AlphaFoldDB" id="G2LL65"/>
<evidence type="ECO:0000313" key="2">
    <source>
        <dbReference type="EMBL" id="AEP13741.1"/>
    </source>
</evidence>
<dbReference type="KEGG" id="ctm:Cabther_B0744"/>
<feature type="signal peptide" evidence="1">
    <location>
        <begin position="1"/>
        <end position="30"/>
    </location>
</feature>
<organism evidence="2 3">
    <name type="scientific">Chloracidobacterium thermophilum (strain B)</name>
    <dbReference type="NCBI Taxonomy" id="981222"/>
    <lineage>
        <taxon>Bacteria</taxon>
        <taxon>Pseudomonadati</taxon>
        <taxon>Acidobacteriota</taxon>
        <taxon>Terriglobia</taxon>
        <taxon>Terriglobales</taxon>
        <taxon>Acidobacteriaceae</taxon>
        <taxon>Chloracidobacterium</taxon>
    </lineage>
</organism>
<dbReference type="HOGENOM" id="CLU_911188_0_0_0"/>
<sequence length="305" mass="33793">MLLNRSDCFPHRTWLCVALALLLASFGAWPAPSTARAQEHQQGFQAQSRTQEAAAWADCFSLDGLLPEQRARAEALFLAMLDSEALYTIAADLKPMSSGYVRFQFEVAKPELADIETTRALLARFRCGDRFYADVLTFAAVYDGKRYAEGVVFNRAALERAIRAHPTYFASFGLTPNAHPMAVVHTVEQAEPAARWRGYGYLFGYPDAAVDFFVTAGTSQAETGKFVERDFRHIPTQTRATGGFTWAVPRGSAETDEEKHLRTRALAVLEDYRARRARLIGEGKPGVVALLRELTAQPAWKAAAP</sequence>
<reference evidence="2 3" key="1">
    <citation type="journal article" date="2012" name="Environ. Microbiol.">
        <title>Complete genome of Candidatus Chloracidobacterium thermophilum, a chlorophyll-based photoheterotroph belonging to the phylum Acidobacteria.</title>
        <authorList>
            <person name="Garcia Costas A.M."/>
            <person name="Liu Z."/>
            <person name="Tomsho L.P."/>
            <person name="Schuster S.C."/>
            <person name="Ward D.M."/>
            <person name="Bryant D.A."/>
        </authorList>
    </citation>
    <scope>NUCLEOTIDE SEQUENCE [LARGE SCALE GENOMIC DNA]</scope>
    <source>
        <strain evidence="2 3">B</strain>
    </source>
</reference>
<dbReference type="RefSeq" id="WP_014101479.1">
    <property type="nucleotide sequence ID" value="NC_016025.1"/>
</dbReference>
<keyword evidence="3" id="KW-1185">Reference proteome</keyword>
<name>G2LL65_CHLTF</name>
<dbReference type="Proteomes" id="UP000006791">
    <property type="component" value="Chromosome 2"/>
</dbReference>
<evidence type="ECO:0000256" key="1">
    <source>
        <dbReference type="SAM" id="SignalP"/>
    </source>
</evidence>
<evidence type="ECO:0008006" key="4">
    <source>
        <dbReference type="Google" id="ProtNLM"/>
    </source>
</evidence>
<feature type="chain" id="PRO_5003432492" description="Lipoprotein" evidence="1">
    <location>
        <begin position="31"/>
        <end position="305"/>
    </location>
</feature>
<gene>
    <name evidence="2" type="ordered locus">Cabther_B0744</name>
</gene>
<dbReference type="OrthoDB" id="278162at2"/>
<dbReference type="EMBL" id="CP002515">
    <property type="protein sequence ID" value="AEP13741.1"/>
    <property type="molecule type" value="Genomic_DNA"/>
</dbReference>
<evidence type="ECO:0000313" key="3">
    <source>
        <dbReference type="Proteomes" id="UP000006791"/>
    </source>
</evidence>